<evidence type="ECO:0000259" key="1">
    <source>
        <dbReference type="PROSITE" id="PS50943"/>
    </source>
</evidence>
<gene>
    <name evidence="2" type="ORF">UFOPK3516_01071</name>
</gene>
<dbReference type="CDD" id="cd00093">
    <property type="entry name" value="HTH_XRE"/>
    <property type="match status" value="1"/>
</dbReference>
<dbReference type="SMART" id="SM00530">
    <property type="entry name" value="HTH_XRE"/>
    <property type="match status" value="1"/>
</dbReference>
<name>A0A6J7GJX8_9ZZZZ</name>
<proteinExistence type="predicted"/>
<dbReference type="GO" id="GO:0003677">
    <property type="term" value="F:DNA binding"/>
    <property type="evidence" value="ECO:0007669"/>
    <property type="project" value="InterPro"/>
</dbReference>
<sequence>MTTEQVGASVIRLARERRGIGVRELARLARVTPGAITQWEASERRGTARPQTIARALTAMGTSPESELPSAVDAVLERREDRVTLELHRAVAAKLVWKSSDVMSVVDANLEHLRTRVRGPSALADIAEWAQLANGKRIGALIDRMLGTDPRSIAMRQTSPFIGVLSNDERLAAIARASV</sequence>
<dbReference type="Pfam" id="PF13560">
    <property type="entry name" value="HTH_31"/>
    <property type="match status" value="1"/>
</dbReference>
<protein>
    <submittedName>
        <fullName evidence="2">Unannotated protein</fullName>
    </submittedName>
</protein>
<dbReference type="InterPro" id="IPR010982">
    <property type="entry name" value="Lambda_DNA-bd_dom_sf"/>
</dbReference>
<organism evidence="2">
    <name type="scientific">freshwater metagenome</name>
    <dbReference type="NCBI Taxonomy" id="449393"/>
    <lineage>
        <taxon>unclassified sequences</taxon>
        <taxon>metagenomes</taxon>
        <taxon>ecological metagenomes</taxon>
    </lineage>
</organism>
<dbReference type="SUPFAM" id="SSF47413">
    <property type="entry name" value="lambda repressor-like DNA-binding domains"/>
    <property type="match status" value="1"/>
</dbReference>
<evidence type="ECO:0000313" key="2">
    <source>
        <dbReference type="EMBL" id="CAB4903689.1"/>
    </source>
</evidence>
<accession>A0A6J7GJX8</accession>
<feature type="domain" description="HTH cro/C1-type" evidence="1">
    <location>
        <begin position="11"/>
        <end position="68"/>
    </location>
</feature>
<dbReference type="PROSITE" id="PS50943">
    <property type="entry name" value="HTH_CROC1"/>
    <property type="match status" value="1"/>
</dbReference>
<dbReference type="EMBL" id="CAFBMB010000085">
    <property type="protein sequence ID" value="CAB4903689.1"/>
    <property type="molecule type" value="Genomic_DNA"/>
</dbReference>
<dbReference type="Gene3D" id="1.10.260.40">
    <property type="entry name" value="lambda repressor-like DNA-binding domains"/>
    <property type="match status" value="1"/>
</dbReference>
<dbReference type="InterPro" id="IPR001387">
    <property type="entry name" value="Cro/C1-type_HTH"/>
</dbReference>
<dbReference type="AlphaFoldDB" id="A0A6J7GJX8"/>
<reference evidence="2" key="1">
    <citation type="submission" date="2020-05" db="EMBL/GenBank/DDBJ databases">
        <authorList>
            <person name="Chiriac C."/>
            <person name="Salcher M."/>
            <person name="Ghai R."/>
            <person name="Kavagutti S V."/>
        </authorList>
    </citation>
    <scope>NUCLEOTIDE SEQUENCE</scope>
</reference>